<sequence>MKQLRDQFSRENKMFEDHNSKWQFYEEMSFLNQNDASSSAEYLLNGDATIHLHGGSDDVRSFNTAGSLSSGADALFEQKPCPIEEEVASRGTEVKSEIPDSEIDVTLLFGHEERSGAMVSSSGIVLSETVMDELLRMVLSRKSTLLSDVTDEKSKAKAWRDVYEFIRGITKITPTIEELKEMFRRKQVYISDIVSRHANSALENQYFTETTSSRQVTYIVSTDSKFHGNSQFGGMDVLERPFWKTDIFSVHGFARYIQSIVNKCLPEDKFSVRERELGTYILRKSLSPHESTPPATKRARLAESVETSNDLTATRYDSYPISTQEAPPMDGPPKSSCDCRAGDECLKTSLQEMLKAQKAYFDVATEVQKEQLRVLSTLETVLCRVADKLPLSDFMSK</sequence>
<dbReference type="OrthoDB" id="5812787at2759"/>
<dbReference type="STRING" id="29170.A0A368GV26"/>
<evidence type="ECO:0008006" key="3">
    <source>
        <dbReference type="Google" id="ProtNLM"/>
    </source>
</evidence>
<protein>
    <recommendedName>
        <fullName evidence="3">MADF domain-containing protein</fullName>
    </recommendedName>
</protein>
<name>A0A368GV26_ANCCA</name>
<dbReference type="Proteomes" id="UP000252519">
    <property type="component" value="Unassembled WGS sequence"/>
</dbReference>
<evidence type="ECO:0000313" key="2">
    <source>
        <dbReference type="Proteomes" id="UP000252519"/>
    </source>
</evidence>
<reference evidence="1 2" key="1">
    <citation type="submission" date="2014-10" db="EMBL/GenBank/DDBJ databases">
        <title>Draft genome of the hookworm Ancylostoma caninum.</title>
        <authorList>
            <person name="Mitreva M."/>
        </authorList>
    </citation>
    <scope>NUCLEOTIDE SEQUENCE [LARGE SCALE GENOMIC DNA]</scope>
    <source>
        <strain evidence="1 2">Baltimore</strain>
    </source>
</reference>
<organism evidence="1 2">
    <name type="scientific">Ancylostoma caninum</name>
    <name type="common">Dog hookworm</name>
    <dbReference type="NCBI Taxonomy" id="29170"/>
    <lineage>
        <taxon>Eukaryota</taxon>
        <taxon>Metazoa</taxon>
        <taxon>Ecdysozoa</taxon>
        <taxon>Nematoda</taxon>
        <taxon>Chromadorea</taxon>
        <taxon>Rhabditida</taxon>
        <taxon>Rhabditina</taxon>
        <taxon>Rhabditomorpha</taxon>
        <taxon>Strongyloidea</taxon>
        <taxon>Ancylostomatidae</taxon>
        <taxon>Ancylostomatinae</taxon>
        <taxon>Ancylostoma</taxon>
    </lineage>
</organism>
<dbReference type="AlphaFoldDB" id="A0A368GV26"/>
<evidence type="ECO:0000313" key="1">
    <source>
        <dbReference type="EMBL" id="RCN48222.1"/>
    </source>
</evidence>
<gene>
    <name evidence="1" type="ORF">ANCCAN_05768</name>
</gene>
<proteinExistence type="predicted"/>
<accession>A0A368GV26</accession>
<keyword evidence="2" id="KW-1185">Reference proteome</keyword>
<comment type="caution">
    <text evidence="1">The sequence shown here is derived from an EMBL/GenBank/DDBJ whole genome shotgun (WGS) entry which is preliminary data.</text>
</comment>
<dbReference type="EMBL" id="JOJR01000050">
    <property type="protein sequence ID" value="RCN48222.1"/>
    <property type="molecule type" value="Genomic_DNA"/>
</dbReference>